<name>A0A086JFC7_TOXGO</name>
<organism evidence="1 2">
    <name type="scientific">Toxoplasma gondii GAB2-2007-GAL-DOM2</name>
    <dbReference type="NCBI Taxonomy" id="1130820"/>
    <lineage>
        <taxon>Eukaryota</taxon>
        <taxon>Sar</taxon>
        <taxon>Alveolata</taxon>
        <taxon>Apicomplexa</taxon>
        <taxon>Conoidasida</taxon>
        <taxon>Coccidia</taxon>
        <taxon>Eucoccidiorida</taxon>
        <taxon>Eimeriorina</taxon>
        <taxon>Sarcocystidae</taxon>
        <taxon>Toxoplasma</taxon>
    </lineage>
</organism>
<accession>A0A086JFC7</accession>
<comment type="caution">
    <text evidence="1">The sequence shown here is derived from an EMBL/GenBank/DDBJ whole genome shotgun (WGS) entry which is preliminary data.</text>
</comment>
<evidence type="ECO:0000313" key="1">
    <source>
        <dbReference type="EMBL" id="KFG30845.1"/>
    </source>
</evidence>
<dbReference type="VEuPathDB" id="ToxoDB:TGDOM2_401300"/>
<dbReference type="AlphaFoldDB" id="A0A086JFC7"/>
<reference evidence="1 2" key="1">
    <citation type="submission" date="2014-02" db="EMBL/GenBank/DDBJ databases">
        <authorList>
            <person name="Sibley D."/>
            <person name="Venepally P."/>
            <person name="Karamycheva S."/>
            <person name="Hadjithomas M."/>
            <person name="Khan A."/>
            <person name="Brunk B."/>
            <person name="Roos D."/>
            <person name="Caler E."/>
            <person name="Lorenzi H."/>
        </authorList>
    </citation>
    <scope>NUCLEOTIDE SEQUENCE [LARGE SCALE GENOMIC DNA]</scope>
    <source>
        <strain evidence="1 2">GAB2-2007-GAL-DOM2</strain>
    </source>
</reference>
<gene>
    <name evidence="1" type="ORF">TGDOM2_401300</name>
</gene>
<proteinExistence type="predicted"/>
<dbReference type="EMBL" id="AHZU02001585">
    <property type="protein sequence ID" value="KFG30845.1"/>
    <property type="molecule type" value="Genomic_DNA"/>
</dbReference>
<protein>
    <submittedName>
        <fullName evidence="1">Putative RNA-binding protein</fullName>
    </submittedName>
</protein>
<evidence type="ECO:0000313" key="2">
    <source>
        <dbReference type="Proteomes" id="UP000028837"/>
    </source>
</evidence>
<sequence>MRSFAVASLSFRRLRPQAWLRQKLQDRVLGMEEVYNDEELRMDLQKRLLEVTFVQSGVLPLLFQSVILGRSRESSVSLLCAVVHHAHPGKALSVFREEISAACLPWLSRLSDLLYMSLPKSRGTHASGKVNSPPRRLGCRVVELLELFRGIVELSPASALPRVSLRVWRRLTDCFFVYTQNTIFMSKCLPVFKKVRSLFNQKTRRF</sequence>
<dbReference type="Proteomes" id="UP000028837">
    <property type="component" value="Unassembled WGS sequence"/>
</dbReference>